<dbReference type="PANTHER" id="PTHR43818:SF11">
    <property type="entry name" value="BCDNA.GH03377"/>
    <property type="match status" value="1"/>
</dbReference>
<evidence type="ECO:0000313" key="5">
    <source>
        <dbReference type="Proteomes" id="UP000680304"/>
    </source>
</evidence>
<dbReference type="Proteomes" id="UP000680304">
    <property type="component" value="Unassembled WGS sequence"/>
</dbReference>
<dbReference type="InterPro" id="IPR050463">
    <property type="entry name" value="Gfo/Idh/MocA_oxidrdct_glycsds"/>
</dbReference>
<dbReference type="RefSeq" id="WP_213531040.1">
    <property type="nucleotide sequence ID" value="NZ_BOVJ01000185.1"/>
</dbReference>
<dbReference type="Gene3D" id="3.30.360.10">
    <property type="entry name" value="Dihydrodipicolinate Reductase, domain 2"/>
    <property type="match status" value="1"/>
</dbReference>
<dbReference type="InterPro" id="IPR055170">
    <property type="entry name" value="GFO_IDH_MocA-like_dom"/>
</dbReference>
<dbReference type="Pfam" id="PF01408">
    <property type="entry name" value="GFO_IDH_MocA"/>
    <property type="match status" value="1"/>
</dbReference>
<dbReference type="SUPFAM" id="SSF51735">
    <property type="entry name" value="NAD(P)-binding Rossmann-fold domains"/>
    <property type="match status" value="1"/>
</dbReference>
<dbReference type="PANTHER" id="PTHR43818">
    <property type="entry name" value="BCDNA.GH03377"/>
    <property type="match status" value="1"/>
</dbReference>
<feature type="domain" description="Gfo/Idh/MocA-like oxidoreductase N-terminal" evidence="2">
    <location>
        <begin position="4"/>
        <end position="124"/>
    </location>
</feature>
<name>A0ABQ4NE35_9BACL</name>
<dbReference type="Pfam" id="PF22725">
    <property type="entry name" value="GFO_IDH_MocA_C3"/>
    <property type="match status" value="1"/>
</dbReference>
<evidence type="ECO:0000259" key="2">
    <source>
        <dbReference type="Pfam" id="PF01408"/>
    </source>
</evidence>
<protein>
    <submittedName>
        <fullName evidence="4">Oxidoreductase</fullName>
    </submittedName>
</protein>
<reference evidence="4 5" key="1">
    <citation type="submission" date="2021-04" db="EMBL/GenBank/DDBJ databases">
        <title>Draft genome sequence of Paenibacillus cisolokensis, LC2-13A.</title>
        <authorList>
            <person name="Uke A."/>
            <person name="Chhe C."/>
            <person name="Baramee S."/>
            <person name="Kosugi A."/>
        </authorList>
    </citation>
    <scope>NUCLEOTIDE SEQUENCE [LARGE SCALE GENOMIC DNA]</scope>
    <source>
        <strain evidence="4 5">LC2-13A</strain>
    </source>
</reference>
<dbReference type="InterPro" id="IPR036291">
    <property type="entry name" value="NAD(P)-bd_dom_sf"/>
</dbReference>
<gene>
    <name evidence="4" type="ORF">PACILC2_50600</name>
</gene>
<evidence type="ECO:0000259" key="3">
    <source>
        <dbReference type="Pfam" id="PF22725"/>
    </source>
</evidence>
<organism evidence="4 5">
    <name type="scientific">Paenibacillus cisolokensis</name>
    <dbReference type="NCBI Taxonomy" id="1658519"/>
    <lineage>
        <taxon>Bacteria</taxon>
        <taxon>Bacillati</taxon>
        <taxon>Bacillota</taxon>
        <taxon>Bacilli</taxon>
        <taxon>Bacillales</taxon>
        <taxon>Paenibacillaceae</taxon>
        <taxon>Paenibacillus</taxon>
    </lineage>
</organism>
<comment type="caution">
    <text evidence="4">The sequence shown here is derived from an EMBL/GenBank/DDBJ whole genome shotgun (WGS) entry which is preliminary data.</text>
</comment>
<evidence type="ECO:0000313" key="4">
    <source>
        <dbReference type="EMBL" id="GIQ66492.1"/>
    </source>
</evidence>
<dbReference type="Gene3D" id="3.40.50.720">
    <property type="entry name" value="NAD(P)-binding Rossmann-like Domain"/>
    <property type="match status" value="1"/>
</dbReference>
<dbReference type="EMBL" id="BOVJ01000185">
    <property type="protein sequence ID" value="GIQ66492.1"/>
    <property type="molecule type" value="Genomic_DNA"/>
</dbReference>
<evidence type="ECO:0000256" key="1">
    <source>
        <dbReference type="ARBA" id="ARBA00023002"/>
    </source>
</evidence>
<keyword evidence="1" id="KW-0560">Oxidoreductase</keyword>
<sequence>MKLFRIGLIGLGGMANVHINGLKNVPNTTITAICDVQHAALEKVGDQLGIPPEKRFTDFHKLIRDEDVDAVVSVTPNLVHAEIMRSCLEAKKPFLSEKPFTMTFDEAEELKRYYEQGPVPAMIGFSYRYTPAFRYAKEWLTQGKIGDVRSFSVQYLQSWGAAVYNQPFVWRLDKSVTGTGALGDLGAHMIDLAHYLIGPFRELSANLETFISSRKSLTSDEWIKVEVDDFASFQARMANGAAGVFQTSRNAIGSGNQLEISLYGDRGTLHASTLHPDKLVWIHIDEESGELVEKKLDVPQRVKLSQWEDFAGLLAGTPSGSLPDFMAGYENQKVLEAVVRSNEWKRTVSVEDLSARTLE</sequence>
<feature type="domain" description="GFO/IDH/MocA-like oxidoreductase" evidence="3">
    <location>
        <begin position="133"/>
        <end position="269"/>
    </location>
</feature>
<accession>A0ABQ4NE35</accession>
<dbReference type="InterPro" id="IPR000683">
    <property type="entry name" value="Gfo/Idh/MocA-like_OxRdtase_N"/>
</dbReference>
<keyword evidence="5" id="KW-1185">Reference proteome</keyword>
<proteinExistence type="predicted"/>
<dbReference type="SUPFAM" id="SSF55347">
    <property type="entry name" value="Glyceraldehyde-3-phosphate dehydrogenase-like, C-terminal domain"/>
    <property type="match status" value="1"/>
</dbReference>